<organism evidence="2 3">
    <name type="scientific">Setaria viridis</name>
    <name type="common">Green bristlegrass</name>
    <name type="synonym">Setaria italica subsp. viridis</name>
    <dbReference type="NCBI Taxonomy" id="4556"/>
    <lineage>
        <taxon>Eukaryota</taxon>
        <taxon>Viridiplantae</taxon>
        <taxon>Streptophyta</taxon>
        <taxon>Embryophyta</taxon>
        <taxon>Tracheophyta</taxon>
        <taxon>Spermatophyta</taxon>
        <taxon>Magnoliopsida</taxon>
        <taxon>Liliopsida</taxon>
        <taxon>Poales</taxon>
        <taxon>Poaceae</taxon>
        <taxon>PACMAD clade</taxon>
        <taxon>Panicoideae</taxon>
        <taxon>Panicodae</taxon>
        <taxon>Paniceae</taxon>
        <taxon>Cenchrinae</taxon>
        <taxon>Setaria</taxon>
    </lineage>
</organism>
<keyword evidence="3" id="KW-1185">Reference proteome</keyword>
<dbReference type="EMBL" id="CM016554">
    <property type="protein sequence ID" value="TKW28068.1"/>
    <property type="molecule type" value="Genomic_DNA"/>
</dbReference>
<evidence type="ECO:0000313" key="2">
    <source>
        <dbReference type="EMBL" id="TKW28068.1"/>
    </source>
</evidence>
<reference evidence="2" key="1">
    <citation type="submission" date="2019-03" db="EMBL/GenBank/DDBJ databases">
        <title>WGS assembly of Setaria viridis.</title>
        <authorList>
            <person name="Huang P."/>
            <person name="Jenkins J."/>
            <person name="Grimwood J."/>
            <person name="Barry K."/>
            <person name="Healey A."/>
            <person name="Mamidi S."/>
            <person name="Sreedasyam A."/>
            <person name="Shu S."/>
            <person name="Feldman M."/>
            <person name="Wu J."/>
            <person name="Yu Y."/>
            <person name="Chen C."/>
            <person name="Johnson J."/>
            <person name="Rokhsar D."/>
            <person name="Baxter I."/>
            <person name="Schmutz J."/>
            <person name="Brutnell T."/>
            <person name="Kellogg E."/>
        </authorList>
    </citation>
    <scope>NUCLEOTIDE SEQUENCE [LARGE SCALE GENOMIC DNA]</scope>
</reference>
<name>A0A4U6VF95_SETVI</name>
<gene>
    <name evidence="2" type="ORF">SEVIR_3G299850v2</name>
</gene>
<protein>
    <submittedName>
        <fullName evidence="2">Uncharacterized protein</fullName>
    </submittedName>
</protein>
<keyword evidence="1" id="KW-1133">Transmembrane helix</keyword>
<proteinExistence type="predicted"/>
<dbReference type="Gramene" id="TKW28068">
    <property type="protein sequence ID" value="TKW28068"/>
    <property type="gene ID" value="SEVIR_3G299850v2"/>
</dbReference>
<keyword evidence="1" id="KW-0472">Membrane</keyword>
<keyword evidence="1" id="KW-0812">Transmembrane</keyword>
<feature type="transmembrane region" description="Helical" evidence="1">
    <location>
        <begin position="12"/>
        <end position="29"/>
    </location>
</feature>
<dbReference type="Proteomes" id="UP000298652">
    <property type="component" value="Chromosome 3"/>
</dbReference>
<evidence type="ECO:0000313" key="3">
    <source>
        <dbReference type="Proteomes" id="UP000298652"/>
    </source>
</evidence>
<dbReference type="AlphaFoldDB" id="A0A4U6VF95"/>
<sequence>MVILGCTKSETEWIYFLSHIFLFYFFFYWESKSWIDLKII</sequence>
<evidence type="ECO:0000256" key="1">
    <source>
        <dbReference type="SAM" id="Phobius"/>
    </source>
</evidence>
<accession>A0A4U6VF95</accession>